<dbReference type="Proteomes" id="UP000018144">
    <property type="component" value="Unassembled WGS sequence"/>
</dbReference>
<organism evidence="1 2">
    <name type="scientific">Pyronema omphalodes (strain CBS 100304)</name>
    <name type="common">Pyronema confluens</name>
    <dbReference type="NCBI Taxonomy" id="1076935"/>
    <lineage>
        <taxon>Eukaryota</taxon>
        <taxon>Fungi</taxon>
        <taxon>Dikarya</taxon>
        <taxon>Ascomycota</taxon>
        <taxon>Pezizomycotina</taxon>
        <taxon>Pezizomycetes</taxon>
        <taxon>Pezizales</taxon>
        <taxon>Pyronemataceae</taxon>
        <taxon>Pyronema</taxon>
    </lineage>
</organism>
<evidence type="ECO:0000313" key="1">
    <source>
        <dbReference type="EMBL" id="CCX32105.1"/>
    </source>
</evidence>
<dbReference type="AlphaFoldDB" id="U4LRZ6"/>
<proteinExistence type="predicted"/>
<protein>
    <submittedName>
        <fullName evidence="1">Uncharacterized protein</fullName>
    </submittedName>
</protein>
<accession>U4LRZ6</accession>
<gene>
    <name evidence="1" type="ORF">PCON_12375</name>
</gene>
<dbReference type="EMBL" id="HF935724">
    <property type="protein sequence ID" value="CCX32105.1"/>
    <property type="molecule type" value="Genomic_DNA"/>
</dbReference>
<dbReference type="STRING" id="1076935.U4LRZ6"/>
<name>U4LRZ6_PYROM</name>
<reference evidence="1 2" key="1">
    <citation type="journal article" date="2013" name="PLoS Genet.">
        <title>The genome and development-dependent transcriptomes of Pyronema confluens: a window into fungal evolution.</title>
        <authorList>
            <person name="Traeger S."/>
            <person name="Altegoer F."/>
            <person name="Freitag M."/>
            <person name="Gabaldon T."/>
            <person name="Kempken F."/>
            <person name="Kumar A."/>
            <person name="Marcet-Houben M."/>
            <person name="Poggeler S."/>
            <person name="Stajich J.E."/>
            <person name="Nowrousian M."/>
        </authorList>
    </citation>
    <scope>NUCLEOTIDE SEQUENCE [LARGE SCALE GENOMIC DNA]</scope>
    <source>
        <strain evidence="2">CBS 100304</strain>
        <tissue evidence="1">Vegetative mycelium</tissue>
    </source>
</reference>
<sequence length="96" mass="10892">MEVIQKQVIGGPATLVIEFKGDRKETIDVQHRHESDIIKEVIQVTKAKQLPINPEDNRLANEYLEDKQKKLVGEANKMARRAAKKEQEKLESGVTA</sequence>
<evidence type="ECO:0000313" key="2">
    <source>
        <dbReference type="Proteomes" id="UP000018144"/>
    </source>
</evidence>
<keyword evidence="2" id="KW-1185">Reference proteome</keyword>
<dbReference type="OrthoDB" id="1696305at2759"/>